<dbReference type="GO" id="GO:0009341">
    <property type="term" value="C:beta-galactosidase complex"/>
    <property type="evidence" value="ECO:0007669"/>
    <property type="project" value="InterPro"/>
</dbReference>
<dbReference type="GO" id="GO:0004565">
    <property type="term" value="F:beta-galactosidase activity"/>
    <property type="evidence" value="ECO:0007669"/>
    <property type="project" value="InterPro"/>
</dbReference>
<organism evidence="5 6">
    <name type="scientific">Victivallis vadensis</name>
    <dbReference type="NCBI Taxonomy" id="172901"/>
    <lineage>
        <taxon>Bacteria</taxon>
        <taxon>Pseudomonadati</taxon>
        <taxon>Lentisphaerota</taxon>
        <taxon>Lentisphaeria</taxon>
        <taxon>Victivallales</taxon>
        <taxon>Victivallaceae</taxon>
        <taxon>Victivallis</taxon>
    </lineage>
</organism>
<comment type="caution">
    <text evidence="5">The sequence shown here is derived from an EMBL/GenBank/DDBJ whole genome shotgun (WGS) entry which is preliminary data.</text>
</comment>
<dbReference type="OrthoDB" id="9800974at2"/>
<sequence>MQKTTLSCSLLLLLFGTLAASPVRTVADFRTPERWEVKAPAQVSVSFRPDGLLRLDWKKADKPSVVELNLKEPVPVQPEAQRAGLKLFVETPMDRNKLSLVFTDREGTRFTYPLPELEKWARNWRYIDTYAFDANEMGRMHPLVGKADKPGSPLPVRPLKFAGVRIEAPADAAGSWLLDEVRSDAYRLGSATDHWALNLPGERYWMTTALIQSGVAPYLPADWMNMDDGAVRLNWELVRGEQGPAIRCGEALLDFTPGDYRARERKIDLGELPAGSYTVVASLVPQDLSKSGPADWNKLVWRADGEAVWGQESGVGGSRSFIGRKKSGQGYAGWRLTRRIPQPGSGVFRASARGDGAPEAWVVPLGRDRNSIGPSIPLRFKSSADWQTLEAPVALPPETDQVYVYLMAMKPGEAEFDNVELNLGGQNVLPNGNAEKGAVLKQLRMPLFVIASTSQLPPYPRFASTVKPGGTLTIPLPDWNERSGGRVWEITGPDGKVIDSGRLDGRELKWQAPHQPGVYRFAAILKNGDLELDRKELQLGVQGTLPAKPLTRQGEGEIPAEADLFGPGKNYFTWAVYENHPDEPDHLERIKAWVADGRKAGFDLFRIRLDWNWIEPRPGVYDFTLVDRAFDEVIRQGGKAILELRYEAPAWLDFDPQLDGYGRADIWRSNKVGRIPAIQTPGMLDAIRSFTRVAAGRYRDNPGIAGYHIWGLPGSLDWTNLDRPWLGKQVDFSATALEAFHRRYKDKEPGIPRSSDDFSRPDLSETWRCWVEFRRTALEDYMIDYVVKPLRELDKRRSIVCYFGLDFASPRLAESARKDRWRRHSGGCALYYQMQVYGRRSVSDTGYSFPQEVHLMTPVPAELEQATFQITSAGGDGLHWNYYWRDTIRTGQWTPDRNAGLEEFRKLWRPLWRELRDAAPAEPSDIAVLSAWSTMQYLERSFFTMRQDDFVTRLAAALYRDQLWPDWFSENAPGTVLDGKKLLIVPASGGQVLPQATAELIRKFVQDGGKVLLFPDSGRWIVEEPEREFGLLRRLGWQGAAPAPLSRVETENGNSGFSAMRPEAAELVFSAAPFAALKKLRVNNPAPVTQATAGTEVLGKFPDGSAAALRWNYGRGEVLFIAGHPDWARVPGFLRTVAEWAGSSRAAGTDTPSVMVNHLVKGEVHYAIVHRLPDSFRPHAPKLDREELARQPELSAKWHIRGLPAGNWRIEELTAPGTSPAIRSASEIASGLVTPFRLCQTRVYRLTRQ</sequence>
<evidence type="ECO:0000259" key="4">
    <source>
        <dbReference type="Pfam" id="PF02449"/>
    </source>
</evidence>
<dbReference type="RefSeq" id="WP_116883679.1">
    <property type="nucleotide sequence ID" value="NZ_CABMMC010000018.1"/>
</dbReference>
<proteinExistence type="predicted"/>
<dbReference type="GeneID" id="78294991"/>
<dbReference type="AlphaFoldDB" id="A0A2U1B2K8"/>
<keyword evidence="6" id="KW-1185">Reference proteome</keyword>
<dbReference type="Gene3D" id="3.40.50.880">
    <property type="match status" value="1"/>
</dbReference>
<dbReference type="GO" id="GO:0005975">
    <property type="term" value="P:carbohydrate metabolic process"/>
    <property type="evidence" value="ECO:0007669"/>
    <property type="project" value="InterPro"/>
</dbReference>
<evidence type="ECO:0000256" key="1">
    <source>
        <dbReference type="ARBA" id="ARBA00022801"/>
    </source>
</evidence>
<evidence type="ECO:0000256" key="2">
    <source>
        <dbReference type="ARBA" id="ARBA00023295"/>
    </source>
</evidence>
<keyword evidence="2" id="KW-0326">Glycosidase</keyword>
<dbReference type="Gene3D" id="3.20.20.80">
    <property type="entry name" value="Glycosidases"/>
    <property type="match status" value="1"/>
</dbReference>
<gene>
    <name evidence="5" type="ORF">C8D82_11076</name>
</gene>
<name>A0A2U1B2K8_9BACT</name>
<reference evidence="5 6" key="1">
    <citation type="submission" date="2018-04" db="EMBL/GenBank/DDBJ databases">
        <title>Genomic Encyclopedia of Type Strains, Phase IV (KMG-IV): sequencing the most valuable type-strain genomes for metagenomic binning, comparative biology and taxonomic classification.</title>
        <authorList>
            <person name="Goeker M."/>
        </authorList>
    </citation>
    <scope>NUCLEOTIDE SEQUENCE [LARGE SCALE GENOMIC DNA]</scope>
    <source>
        <strain evidence="5 6">DSM 14823</strain>
    </source>
</reference>
<feature type="chain" id="PRO_5015717820" evidence="3">
    <location>
        <begin position="20"/>
        <end position="1249"/>
    </location>
</feature>
<evidence type="ECO:0000313" key="5">
    <source>
        <dbReference type="EMBL" id="PVY42767.1"/>
    </source>
</evidence>
<dbReference type="EMBL" id="QEKH01000010">
    <property type="protein sequence ID" value="PVY42767.1"/>
    <property type="molecule type" value="Genomic_DNA"/>
</dbReference>
<feature type="signal peptide" evidence="3">
    <location>
        <begin position="1"/>
        <end position="19"/>
    </location>
</feature>
<dbReference type="InterPro" id="IPR017853">
    <property type="entry name" value="GH"/>
</dbReference>
<dbReference type="SUPFAM" id="SSF52317">
    <property type="entry name" value="Class I glutamine amidotransferase-like"/>
    <property type="match status" value="1"/>
</dbReference>
<dbReference type="Proteomes" id="UP000245959">
    <property type="component" value="Unassembled WGS sequence"/>
</dbReference>
<protein>
    <submittedName>
        <fullName evidence="5">Beta-galactosidase GanA</fullName>
    </submittedName>
</protein>
<accession>A0A2U1B2K8</accession>
<dbReference type="Pfam" id="PF02449">
    <property type="entry name" value="Glyco_hydro_42"/>
    <property type="match status" value="1"/>
</dbReference>
<keyword evidence="3" id="KW-0732">Signal</keyword>
<dbReference type="SUPFAM" id="SSF51445">
    <property type="entry name" value="(Trans)glycosidases"/>
    <property type="match status" value="1"/>
</dbReference>
<evidence type="ECO:0000256" key="3">
    <source>
        <dbReference type="SAM" id="SignalP"/>
    </source>
</evidence>
<keyword evidence="1" id="KW-0378">Hydrolase</keyword>
<feature type="domain" description="Glycoside hydrolase family 42 N-terminal" evidence="4">
    <location>
        <begin position="597"/>
        <end position="709"/>
    </location>
</feature>
<dbReference type="InterPro" id="IPR029062">
    <property type="entry name" value="Class_I_gatase-like"/>
</dbReference>
<dbReference type="InterPro" id="IPR013529">
    <property type="entry name" value="Glyco_hydro_42_N"/>
</dbReference>
<evidence type="ECO:0000313" key="6">
    <source>
        <dbReference type="Proteomes" id="UP000245959"/>
    </source>
</evidence>